<dbReference type="EMBL" id="QETF01000020">
    <property type="protein sequence ID" value="PWG15925.1"/>
    <property type="molecule type" value="Genomic_DNA"/>
</dbReference>
<dbReference type="Pfam" id="PF10090">
    <property type="entry name" value="HPTransfase"/>
    <property type="match status" value="1"/>
</dbReference>
<dbReference type="OrthoDB" id="9803702at2"/>
<keyword evidence="3" id="KW-1185">Reference proteome</keyword>
<dbReference type="RefSeq" id="WP_109389687.1">
    <property type="nucleotide sequence ID" value="NZ_QETF01000020.1"/>
</dbReference>
<gene>
    <name evidence="2" type="ORF">DFK10_14165</name>
</gene>
<evidence type="ECO:0000313" key="2">
    <source>
        <dbReference type="EMBL" id="PWG15925.1"/>
    </source>
</evidence>
<dbReference type="InterPro" id="IPR036890">
    <property type="entry name" value="HATPase_C_sf"/>
</dbReference>
<name>A0A2V1P0G5_9RHOB</name>
<dbReference type="AlphaFoldDB" id="A0A2V1P0G5"/>
<evidence type="ECO:0000313" key="3">
    <source>
        <dbReference type="Proteomes" id="UP000245293"/>
    </source>
</evidence>
<evidence type="ECO:0000259" key="1">
    <source>
        <dbReference type="Pfam" id="PF10090"/>
    </source>
</evidence>
<protein>
    <recommendedName>
        <fullName evidence="1">Histidine phosphotransferase ChpT C-terminal domain-containing protein</fullName>
    </recommendedName>
</protein>
<feature type="domain" description="Histidine phosphotransferase ChpT C-terminal" evidence="1">
    <location>
        <begin position="77"/>
        <end position="190"/>
    </location>
</feature>
<dbReference type="Gene3D" id="3.30.565.10">
    <property type="entry name" value="Histidine kinase-like ATPase, C-terminal domain"/>
    <property type="match status" value="1"/>
</dbReference>
<dbReference type="Proteomes" id="UP000245293">
    <property type="component" value="Unassembled WGS sequence"/>
</dbReference>
<dbReference type="Gene3D" id="1.10.287.130">
    <property type="match status" value="1"/>
</dbReference>
<sequence length="196" mass="20647">MCPPDLSALIGSRICHDIISPLGAIGNGVELLALSNAAPTEEMALIHQSVANANAKVQLFRIAFGTANAGQTVGATEMAGVLTAYFTDGRTRSDYLVTDTVPRPEAKAALLAALCLHSALPSGGRIELRRTGVRWALAAQGMVHVDAGLWAALDHGQPMPDLSAATVHFALLPQALAALDRRAKFSRGDDRLLLEF</sequence>
<accession>A0A2V1P0G5</accession>
<comment type="caution">
    <text evidence="2">The sequence shown here is derived from an EMBL/GenBank/DDBJ whole genome shotgun (WGS) entry which is preliminary data.</text>
</comment>
<reference evidence="3" key="1">
    <citation type="submission" date="2018-05" db="EMBL/GenBank/DDBJ databases">
        <authorList>
            <person name="Du Z."/>
            <person name="Wang X."/>
        </authorList>
    </citation>
    <scope>NUCLEOTIDE SEQUENCE [LARGE SCALE GENOMIC DNA]</scope>
    <source>
        <strain evidence="3">WDS4C29</strain>
    </source>
</reference>
<proteinExistence type="predicted"/>
<dbReference type="InterPro" id="IPR018762">
    <property type="entry name" value="ChpT_C"/>
</dbReference>
<organism evidence="2 3">
    <name type="scientific">Salibaculum griseiflavum</name>
    <dbReference type="NCBI Taxonomy" id="1914409"/>
    <lineage>
        <taxon>Bacteria</taxon>
        <taxon>Pseudomonadati</taxon>
        <taxon>Pseudomonadota</taxon>
        <taxon>Alphaproteobacteria</taxon>
        <taxon>Rhodobacterales</taxon>
        <taxon>Roseobacteraceae</taxon>
        <taxon>Salibaculum</taxon>
    </lineage>
</organism>